<proteinExistence type="predicted"/>
<geneLocation type="plasmid" evidence="1 2">
    <name>unnamed1</name>
</geneLocation>
<gene>
    <name evidence="1" type="ORF">HN018_22305</name>
</gene>
<dbReference type="RefSeq" id="WP_171837846.1">
    <property type="nucleotide sequence ID" value="NZ_CP053709.1"/>
</dbReference>
<accession>A0A6M8HX86</accession>
<organism evidence="1 2">
    <name type="scientific">Lichenicola cladoniae</name>
    <dbReference type="NCBI Taxonomy" id="1484109"/>
    <lineage>
        <taxon>Bacteria</taxon>
        <taxon>Pseudomonadati</taxon>
        <taxon>Pseudomonadota</taxon>
        <taxon>Alphaproteobacteria</taxon>
        <taxon>Acetobacterales</taxon>
        <taxon>Acetobacteraceae</taxon>
        <taxon>Lichenicola</taxon>
    </lineage>
</organism>
<evidence type="ECO:0000313" key="1">
    <source>
        <dbReference type="EMBL" id="QKE92950.1"/>
    </source>
</evidence>
<keyword evidence="2" id="KW-1185">Reference proteome</keyword>
<dbReference type="KEGG" id="lck:HN018_22305"/>
<dbReference type="EMBL" id="CP053709">
    <property type="protein sequence ID" value="QKE92950.1"/>
    <property type="molecule type" value="Genomic_DNA"/>
</dbReference>
<sequence length="65" mass="6884">MGLSFIEAAKAAGVRRVVFSSAIHPVIGVLQNHIQKVGGPVDAVMGRHQDQLSLIFGSGLFKVVE</sequence>
<dbReference type="Proteomes" id="UP000500767">
    <property type="component" value="Plasmid unnamed1"/>
</dbReference>
<reference evidence="1 2" key="1">
    <citation type="journal article" date="2014" name="World J. Microbiol. Biotechnol.">
        <title>Biodiversity and physiological characteristics of Antarctic and Arctic lichens-associated bacteria.</title>
        <authorList>
            <person name="Lee Y.M."/>
            <person name="Kim E.H."/>
            <person name="Lee H.K."/>
            <person name="Hong S.G."/>
        </authorList>
    </citation>
    <scope>NUCLEOTIDE SEQUENCE [LARGE SCALE GENOMIC DNA]</scope>
    <source>
        <strain evidence="1 2">PAMC 26569</strain>
        <plasmid evidence="1">unnamed1</plasmid>
    </source>
</reference>
<name>A0A6M8HX86_9PROT</name>
<dbReference type="AlphaFoldDB" id="A0A6M8HX86"/>
<keyword evidence="1" id="KW-0614">Plasmid</keyword>
<protein>
    <submittedName>
        <fullName evidence="1">Uncharacterized protein</fullName>
    </submittedName>
</protein>
<evidence type="ECO:0000313" key="2">
    <source>
        <dbReference type="Proteomes" id="UP000500767"/>
    </source>
</evidence>